<dbReference type="AlphaFoldDB" id="A0A2K2DIT3"/>
<proteinExistence type="predicted"/>
<evidence type="ECO:0000313" key="1">
    <source>
        <dbReference type="EMBL" id="PNT74192.1"/>
    </source>
</evidence>
<gene>
    <name evidence="1" type="ORF">BRADI_1g09774v3</name>
</gene>
<protein>
    <submittedName>
        <fullName evidence="1 2">Uncharacterized protein</fullName>
    </submittedName>
</protein>
<keyword evidence="3" id="KW-1185">Reference proteome</keyword>
<reference evidence="2" key="3">
    <citation type="submission" date="2018-08" db="UniProtKB">
        <authorList>
            <consortium name="EnsemblPlants"/>
        </authorList>
    </citation>
    <scope>IDENTIFICATION</scope>
    <source>
        <strain evidence="2">cv. Bd21</strain>
    </source>
</reference>
<accession>A0A2K2DIT3</accession>
<dbReference type="Proteomes" id="UP000008810">
    <property type="component" value="Chromosome 1"/>
</dbReference>
<dbReference type="EnsemblPlants" id="PNT74192">
    <property type="protein sequence ID" value="PNT74192"/>
    <property type="gene ID" value="BRADI_1g09774v3"/>
</dbReference>
<dbReference type="EMBL" id="CM000880">
    <property type="protein sequence ID" value="PNT74192.1"/>
    <property type="molecule type" value="Genomic_DNA"/>
</dbReference>
<reference evidence="1" key="2">
    <citation type="submission" date="2017-06" db="EMBL/GenBank/DDBJ databases">
        <title>WGS assembly of Brachypodium distachyon.</title>
        <authorList>
            <consortium name="The International Brachypodium Initiative"/>
            <person name="Lucas S."/>
            <person name="Harmon-Smith M."/>
            <person name="Lail K."/>
            <person name="Tice H."/>
            <person name="Grimwood J."/>
            <person name="Bruce D."/>
            <person name="Barry K."/>
            <person name="Shu S."/>
            <person name="Lindquist E."/>
            <person name="Wang M."/>
            <person name="Pitluck S."/>
            <person name="Vogel J.P."/>
            <person name="Garvin D.F."/>
            <person name="Mockler T.C."/>
            <person name="Schmutz J."/>
            <person name="Rokhsar D."/>
            <person name="Bevan M.W."/>
        </authorList>
    </citation>
    <scope>NUCLEOTIDE SEQUENCE</scope>
    <source>
        <strain evidence="1">Bd21</strain>
    </source>
</reference>
<sequence length="67" mass="8067">MQASKDAELTNHYGVHLCRSWHRHALQIILGVLEERLKFQILLDHVLCPHLEYLWYLILLMDKKMKI</sequence>
<organism evidence="1">
    <name type="scientific">Brachypodium distachyon</name>
    <name type="common">Purple false brome</name>
    <name type="synonym">Trachynia distachya</name>
    <dbReference type="NCBI Taxonomy" id="15368"/>
    <lineage>
        <taxon>Eukaryota</taxon>
        <taxon>Viridiplantae</taxon>
        <taxon>Streptophyta</taxon>
        <taxon>Embryophyta</taxon>
        <taxon>Tracheophyta</taxon>
        <taxon>Spermatophyta</taxon>
        <taxon>Magnoliopsida</taxon>
        <taxon>Liliopsida</taxon>
        <taxon>Poales</taxon>
        <taxon>Poaceae</taxon>
        <taxon>BOP clade</taxon>
        <taxon>Pooideae</taxon>
        <taxon>Stipodae</taxon>
        <taxon>Brachypodieae</taxon>
        <taxon>Brachypodium</taxon>
    </lineage>
</organism>
<evidence type="ECO:0000313" key="3">
    <source>
        <dbReference type="Proteomes" id="UP000008810"/>
    </source>
</evidence>
<dbReference type="Gramene" id="PNT74192">
    <property type="protein sequence ID" value="PNT74192"/>
    <property type="gene ID" value="BRADI_1g09774v3"/>
</dbReference>
<name>A0A2K2DIT3_BRADI</name>
<reference evidence="1 2" key="1">
    <citation type="journal article" date="2010" name="Nature">
        <title>Genome sequencing and analysis of the model grass Brachypodium distachyon.</title>
        <authorList>
            <consortium name="International Brachypodium Initiative"/>
        </authorList>
    </citation>
    <scope>NUCLEOTIDE SEQUENCE [LARGE SCALE GENOMIC DNA]</scope>
    <source>
        <strain evidence="1 2">Bd21</strain>
    </source>
</reference>
<evidence type="ECO:0000313" key="2">
    <source>
        <dbReference type="EnsemblPlants" id="PNT74192"/>
    </source>
</evidence>
<dbReference type="InParanoid" id="A0A2K2DIT3"/>